<sequence length="158" mass="18043">MHIPLGTPRRLVAAATHLLCKGIHANKPEKPVKFVLMNTTANRNRDLHEPITIVERGVFALVRLLLPPQVDNKHAAEYFRVTIGQIDRFIEWFVVRPDTLINDDKVTGYDVYTSPTRSPVFNAGSTSRINVAHFIADLITSDKTWKRWRGQMPVIYNI</sequence>
<keyword evidence="2" id="KW-1185">Reference proteome</keyword>
<dbReference type="HOGENOM" id="CLU_1956966_0_0_10"/>
<organism evidence="1 2">
    <name type="scientific">Pelodictyon phaeoclathratiforme (strain DSM 5477 / BU-1)</name>
    <dbReference type="NCBI Taxonomy" id="324925"/>
    <lineage>
        <taxon>Bacteria</taxon>
        <taxon>Pseudomonadati</taxon>
        <taxon>Chlorobiota</taxon>
        <taxon>Chlorobiia</taxon>
        <taxon>Chlorobiales</taxon>
        <taxon>Chlorobiaceae</taxon>
        <taxon>Chlorobium/Pelodictyon group</taxon>
        <taxon>Pelodictyon</taxon>
    </lineage>
</organism>
<proteinExistence type="predicted"/>
<evidence type="ECO:0000313" key="1">
    <source>
        <dbReference type="EMBL" id="ACF43696.1"/>
    </source>
</evidence>
<name>B4SA00_PELPB</name>
<reference evidence="1 2" key="1">
    <citation type="submission" date="2008-06" db="EMBL/GenBank/DDBJ databases">
        <title>Complete sequence of Pelodictyon phaeoclathratiforme BU-1.</title>
        <authorList>
            <consortium name="US DOE Joint Genome Institute"/>
            <person name="Lucas S."/>
            <person name="Copeland A."/>
            <person name="Lapidus A."/>
            <person name="Glavina del Rio T."/>
            <person name="Dalin E."/>
            <person name="Tice H."/>
            <person name="Bruce D."/>
            <person name="Goodwin L."/>
            <person name="Pitluck S."/>
            <person name="Schmutz J."/>
            <person name="Larimer F."/>
            <person name="Land M."/>
            <person name="Hauser L."/>
            <person name="Kyrpides N."/>
            <person name="Mikhailova N."/>
            <person name="Liu Z."/>
            <person name="Li T."/>
            <person name="Zhao F."/>
            <person name="Overmann J."/>
            <person name="Bryant D.A."/>
            <person name="Richardson P."/>
        </authorList>
    </citation>
    <scope>NUCLEOTIDE SEQUENCE [LARGE SCALE GENOMIC DNA]</scope>
    <source>
        <strain evidence="2">DSM 5477 / BU-1</strain>
    </source>
</reference>
<accession>B4SA00</accession>
<dbReference type="STRING" id="324925.Ppha_1440"/>
<evidence type="ECO:0000313" key="2">
    <source>
        <dbReference type="Proteomes" id="UP000002724"/>
    </source>
</evidence>
<dbReference type="eggNOG" id="COG0702">
    <property type="taxonomic scope" value="Bacteria"/>
</dbReference>
<dbReference type="EMBL" id="CP001110">
    <property type="protein sequence ID" value="ACF43696.1"/>
    <property type="molecule type" value="Genomic_DNA"/>
</dbReference>
<dbReference type="OrthoDB" id="9790734at2"/>
<dbReference type="Proteomes" id="UP000002724">
    <property type="component" value="Chromosome"/>
</dbReference>
<gene>
    <name evidence="1" type="ordered locus">Ppha_1440</name>
</gene>
<dbReference type="KEGG" id="pph:Ppha_1440"/>
<dbReference type="AlphaFoldDB" id="B4SA00"/>
<dbReference type="Gene3D" id="3.40.50.720">
    <property type="entry name" value="NAD(P)-binding Rossmann-like Domain"/>
    <property type="match status" value="1"/>
</dbReference>
<protein>
    <submittedName>
        <fullName evidence="1">Uncharacterized protein</fullName>
    </submittedName>
</protein>